<gene>
    <name evidence="2" type="ORF">TNCT_515821</name>
</gene>
<sequence length="90" mass="10393">ATDLKMAYHDNLRTIPLTGLGSESEEDGEIEKEMDTKDGSMATENRDRCVRRSFQHMVFKIHPWEKNHRGTEFAIAFILQIIVIYSSSFT</sequence>
<feature type="non-terminal residue" evidence="2">
    <location>
        <position position="90"/>
    </location>
</feature>
<dbReference type="EMBL" id="BMAO01027665">
    <property type="protein sequence ID" value="GFR18796.1"/>
    <property type="molecule type" value="Genomic_DNA"/>
</dbReference>
<comment type="caution">
    <text evidence="2">The sequence shown here is derived from an EMBL/GenBank/DDBJ whole genome shotgun (WGS) entry which is preliminary data.</text>
</comment>
<name>A0A8X6H7Q4_TRICU</name>
<evidence type="ECO:0000256" key="1">
    <source>
        <dbReference type="SAM" id="MobiDB-lite"/>
    </source>
</evidence>
<protein>
    <submittedName>
        <fullName evidence="2">Uncharacterized protein</fullName>
    </submittedName>
</protein>
<feature type="compositionally biased region" description="Basic and acidic residues" evidence="1">
    <location>
        <begin position="31"/>
        <end position="44"/>
    </location>
</feature>
<reference evidence="2" key="1">
    <citation type="submission" date="2020-07" db="EMBL/GenBank/DDBJ databases">
        <title>Multicomponent nature underlies the extraordinary mechanical properties of spider dragline silk.</title>
        <authorList>
            <person name="Kono N."/>
            <person name="Nakamura H."/>
            <person name="Mori M."/>
            <person name="Yoshida Y."/>
            <person name="Ohtoshi R."/>
            <person name="Malay A.D."/>
            <person name="Moran D.A.P."/>
            <person name="Tomita M."/>
            <person name="Numata K."/>
            <person name="Arakawa K."/>
        </authorList>
    </citation>
    <scope>NUCLEOTIDE SEQUENCE</scope>
</reference>
<keyword evidence="3" id="KW-1185">Reference proteome</keyword>
<organism evidence="2 3">
    <name type="scientific">Trichonephila clavata</name>
    <name type="common">Joro spider</name>
    <name type="synonym">Nephila clavata</name>
    <dbReference type="NCBI Taxonomy" id="2740835"/>
    <lineage>
        <taxon>Eukaryota</taxon>
        <taxon>Metazoa</taxon>
        <taxon>Ecdysozoa</taxon>
        <taxon>Arthropoda</taxon>
        <taxon>Chelicerata</taxon>
        <taxon>Arachnida</taxon>
        <taxon>Araneae</taxon>
        <taxon>Araneomorphae</taxon>
        <taxon>Entelegynae</taxon>
        <taxon>Araneoidea</taxon>
        <taxon>Nephilidae</taxon>
        <taxon>Trichonephila</taxon>
    </lineage>
</organism>
<proteinExistence type="predicted"/>
<evidence type="ECO:0000313" key="3">
    <source>
        <dbReference type="Proteomes" id="UP000887116"/>
    </source>
</evidence>
<feature type="region of interest" description="Disordered" evidence="1">
    <location>
        <begin position="17"/>
        <end position="44"/>
    </location>
</feature>
<accession>A0A8X6H7Q4</accession>
<dbReference type="Proteomes" id="UP000887116">
    <property type="component" value="Unassembled WGS sequence"/>
</dbReference>
<dbReference type="AlphaFoldDB" id="A0A8X6H7Q4"/>
<evidence type="ECO:0000313" key="2">
    <source>
        <dbReference type="EMBL" id="GFR18796.1"/>
    </source>
</evidence>